<sequence length="245" mass="26244">MGDDPSPRQVEEVEVEVDLAAGEQGFAEVLGEDPPDWEAPEGPEDEEVLALGDRRPRTRGRRAGVKAQRQRVTKAAAIARAEVHGEAAGAAGGQLRAPAAAPRKARASAAAAAAGAGTKRAPSRAAPHHRGVGIAAACATPRRAPQFLTREQAELRHAGRSRSPADDRQAAGRHRGPDYGTVPPAKASRRRESSRRPSRRLGLRAPALLLRARAGLERSALVRFELRAHRPRSQLFRCCKARPAR</sequence>
<evidence type="ECO:0000313" key="2">
    <source>
        <dbReference type="EMBL" id="CAE8705418.1"/>
    </source>
</evidence>
<accession>A0A813KMU9</accession>
<organism evidence="2 3">
    <name type="scientific">Polarella glacialis</name>
    <name type="common">Dinoflagellate</name>
    <dbReference type="NCBI Taxonomy" id="89957"/>
    <lineage>
        <taxon>Eukaryota</taxon>
        <taxon>Sar</taxon>
        <taxon>Alveolata</taxon>
        <taxon>Dinophyceae</taxon>
        <taxon>Suessiales</taxon>
        <taxon>Suessiaceae</taxon>
        <taxon>Polarella</taxon>
    </lineage>
</organism>
<feature type="compositionally biased region" description="Low complexity" evidence="1">
    <location>
        <begin position="86"/>
        <end position="120"/>
    </location>
</feature>
<evidence type="ECO:0000313" key="3">
    <source>
        <dbReference type="Proteomes" id="UP000626109"/>
    </source>
</evidence>
<feature type="compositionally biased region" description="Basic and acidic residues" evidence="1">
    <location>
        <begin position="151"/>
        <end position="170"/>
    </location>
</feature>
<dbReference type="AlphaFoldDB" id="A0A813KMU9"/>
<feature type="region of interest" description="Disordered" evidence="1">
    <location>
        <begin position="22"/>
        <end position="44"/>
    </location>
</feature>
<evidence type="ECO:0000256" key="1">
    <source>
        <dbReference type="SAM" id="MobiDB-lite"/>
    </source>
</evidence>
<reference evidence="2" key="1">
    <citation type="submission" date="2021-02" db="EMBL/GenBank/DDBJ databases">
        <authorList>
            <person name="Dougan E. K."/>
            <person name="Rhodes N."/>
            <person name="Thang M."/>
            <person name="Chan C."/>
        </authorList>
    </citation>
    <scope>NUCLEOTIDE SEQUENCE</scope>
</reference>
<proteinExistence type="predicted"/>
<comment type="caution">
    <text evidence="2">The sequence shown here is derived from an EMBL/GenBank/DDBJ whole genome shotgun (WGS) entry which is preliminary data.</text>
</comment>
<name>A0A813KMU9_POLGL</name>
<dbReference type="Proteomes" id="UP000626109">
    <property type="component" value="Unassembled WGS sequence"/>
</dbReference>
<protein>
    <submittedName>
        <fullName evidence="2">Uncharacterized protein</fullName>
    </submittedName>
</protein>
<dbReference type="EMBL" id="CAJNNW010030969">
    <property type="protein sequence ID" value="CAE8705418.1"/>
    <property type="molecule type" value="Genomic_DNA"/>
</dbReference>
<gene>
    <name evidence="2" type="ORF">PGLA2088_LOCUS33676</name>
</gene>
<feature type="compositionally biased region" description="Acidic residues" evidence="1">
    <location>
        <begin position="30"/>
        <end position="44"/>
    </location>
</feature>
<feature type="region of interest" description="Disordered" evidence="1">
    <location>
        <begin position="86"/>
        <end position="200"/>
    </location>
</feature>